<evidence type="ECO:0000313" key="2">
    <source>
        <dbReference type="EMBL" id="VDN16495.1"/>
    </source>
</evidence>
<evidence type="ECO:0000256" key="1">
    <source>
        <dbReference type="SAM" id="MobiDB-lite"/>
    </source>
</evidence>
<dbReference type="Proteomes" id="UP000281553">
    <property type="component" value="Unassembled WGS sequence"/>
</dbReference>
<reference evidence="2 3" key="1">
    <citation type="submission" date="2018-11" db="EMBL/GenBank/DDBJ databases">
        <authorList>
            <consortium name="Pathogen Informatics"/>
        </authorList>
    </citation>
    <scope>NUCLEOTIDE SEQUENCE [LARGE SCALE GENOMIC DNA]</scope>
</reference>
<proteinExistence type="predicted"/>
<evidence type="ECO:0000313" key="3">
    <source>
        <dbReference type="Proteomes" id="UP000281553"/>
    </source>
</evidence>
<feature type="region of interest" description="Disordered" evidence="1">
    <location>
        <begin position="1"/>
        <end position="20"/>
    </location>
</feature>
<feature type="compositionally biased region" description="Polar residues" evidence="1">
    <location>
        <begin position="1"/>
        <end position="17"/>
    </location>
</feature>
<gene>
    <name evidence="2" type="ORF">DILT_LOCUS12326</name>
</gene>
<protein>
    <submittedName>
        <fullName evidence="2">Uncharacterized protein</fullName>
    </submittedName>
</protein>
<feature type="compositionally biased region" description="Polar residues" evidence="1">
    <location>
        <begin position="56"/>
        <end position="68"/>
    </location>
</feature>
<feature type="region of interest" description="Disordered" evidence="1">
    <location>
        <begin position="150"/>
        <end position="182"/>
    </location>
</feature>
<sequence>PATSASVGRTPKASVSGNGRRIWYTHSIDLSDSSTAIDPPSDSSTTDILRPAESPSLVQQQPFTTPTSPMRRKTSFDMGSMNLNTSRRASHGDQPAEFMEFRTSEESAMTHTSLDSVRADRAQVLRDTGAPVAQWLMEYFDQIEKAKWTQQSVGDSNGASSSLRLASDSGAADDDNALSDPNSHRSCLEFQFLTIIWGRKPELELLTIGSQRFSG</sequence>
<feature type="non-terminal residue" evidence="2">
    <location>
        <position position="1"/>
    </location>
</feature>
<organism evidence="2 3">
    <name type="scientific">Dibothriocephalus latus</name>
    <name type="common">Fish tapeworm</name>
    <name type="synonym">Diphyllobothrium latum</name>
    <dbReference type="NCBI Taxonomy" id="60516"/>
    <lineage>
        <taxon>Eukaryota</taxon>
        <taxon>Metazoa</taxon>
        <taxon>Spiralia</taxon>
        <taxon>Lophotrochozoa</taxon>
        <taxon>Platyhelminthes</taxon>
        <taxon>Cestoda</taxon>
        <taxon>Eucestoda</taxon>
        <taxon>Diphyllobothriidea</taxon>
        <taxon>Diphyllobothriidae</taxon>
        <taxon>Dibothriocephalus</taxon>
    </lineage>
</organism>
<dbReference type="AlphaFoldDB" id="A0A3P7LHW5"/>
<feature type="compositionally biased region" description="Polar residues" evidence="1">
    <location>
        <begin position="28"/>
        <end position="47"/>
    </location>
</feature>
<feature type="region of interest" description="Disordered" evidence="1">
    <location>
        <begin position="28"/>
        <end position="73"/>
    </location>
</feature>
<accession>A0A3P7LHW5</accession>
<name>A0A3P7LHW5_DIBLA</name>
<keyword evidence="3" id="KW-1185">Reference proteome</keyword>
<dbReference type="EMBL" id="UYRU01066016">
    <property type="protein sequence ID" value="VDN16495.1"/>
    <property type="molecule type" value="Genomic_DNA"/>
</dbReference>
<feature type="compositionally biased region" description="Low complexity" evidence="1">
    <location>
        <begin position="159"/>
        <end position="170"/>
    </location>
</feature>